<feature type="transmembrane region" description="Helical" evidence="1">
    <location>
        <begin position="90"/>
        <end position="106"/>
    </location>
</feature>
<feature type="transmembrane region" description="Helical" evidence="1">
    <location>
        <begin position="269"/>
        <end position="288"/>
    </location>
</feature>
<sequence>MKQFKLNPSRYLSLDVLRGLTIFLMIVVNTPGSRSYIYAPFKHAAWHGFTITDLVFPTFLFVVGNALSFGMQKLKAQGDAAFLRKVFKRAFMIFLIGFLLGYFPFIEWKDGDLVAKNFLDQRLWGVLQRIAICYLFGALIVYYFKRAAIITISVALLLFYWFFLYAFGSGADPYSLETNVVRQVDLWLFPAENLYKGFPVPFDPSGLLSHISAIVHVTFGFLIGKYIQENTNKTKIALNFLIGGGVLVAIALLWDTVLPINKPMWTSSYVIYSTGWDLLLLAFLIYVIEIANYSKWTYFFEVFGRNPLFIYVLSGLLIKILHLIKIDGTSLSKLAFENLFMPWLSDKNASLAFAVVYTLLLWLIGYVLDKRKIYVKV</sequence>
<feature type="transmembrane region" description="Helical" evidence="1">
    <location>
        <begin position="44"/>
        <end position="69"/>
    </location>
</feature>
<feature type="transmembrane region" description="Helical" evidence="1">
    <location>
        <begin position="308"/>
        <end position="324"/>
    </location>
</feature>
<feature type="transmembrane region" description="Helical" evidence="1">
    <location>
        <begin position="236"/>
        <end position="254"/>
    </location>
</feature>
<name>A0A5C0VFH2_9SPHI</name>
<feature type="transmembrane region" description="Helical" evidence="1">
    <location>
        <begin position="149"/>
        <end position="168"/>
    </location>
</feature>
<protein>
    <submittedName>
        <fullName evidence="2">DUF1624 domain-containing protein</fullName>
    </submittedName>
</protein>
<keyword evidence="1" id="KW-0812">Transmembrane</keyword>
<keyword evidence="1" id="KW-0472">Membrane</keyword>
<feature type="transmembrane region" description="Helical" evidence="1">
    <location>
        <begin position="126"/>
        <end position="144"/>
    </location>
</feature>
<accession>A0A5C0VFH2</accession>
<keyword evidence="3" id="KW-1185">Reference proteome</keyword>
<dbReference type="RefSeq" id="WP_149074295.1">
    <property type="nucleotide sequence ID" value="NZ_CP043329.1"/>
</dbReference>
<organism evidence="2 3">
    <name type="scientific">Pedobacter aquae</name>
    <dbReference type="NCBI Taxonomy" id="2605747"/>
    <lineage>
        <taxon>Bacteria</taxon>
        <taxon>Pseudomonadati</taxon>
        <taxon>Bacteroidota</taxon>
        <taxon>Sphingobacteriia</taxon>
        <taxon>Sphingobacteriales</taxon>
        <taxon>Sphingobacteriaceae</taxon>
        <taxon>Pedobacter</taxon>
    </lineage>
</organism>
<evidence type="ECO:0000313" key="2">
    <source>
        <dbReference type="EMBL" id="QEK51266.1"/>
    </source>
</evidence>
<feature type="transmembrane region" description="Helical" evidence="1">
    <location>
        <begin position="349"/>
        <end position="368"/>
    </location>
</feature>
<gene>
    <name evidence="2" type="ORF">FYC62_05960</name>
</gene>
<dbReference type="PANTHER" id="PTHR31061">
    <property type="entry name" value="LD22376P"/>
    <property type="match status" value="1"/>
</dbReference>
<feature type="transmembrane region" description="Helical" evidence="1">
    <location>
        <begin position="12"/>
        <end position="32"/>
    </location>
</feature>
<dbReference type="Proteomes" id="UP000323653">
    <property type="component" value="Chromosome"/>
</dbReference>
<evidence type="ECO:0000256" key="1">
    <source>
        <dbReference type="SAM" id="Phobius"/>
    </source>
</evidence>
<dbReference type="KEGG" id="pej:FYC62_05960"/>
<evidence type="ECO:0000313" key="3">
    <source>
        <dbReference type="Proteomes" id="UP000323653"/>
    </source>
</evidence>
<feature type="transmembrane region" description="Helical" evidence="1">
    <location>
        <begin position="207"/>
        <end position="224"/>
    </location>
</feature>
<keyword evidence="1" id="KW-1133">Transmembrane helix</keyword>
<proteinExistence type="predicted"/>
<dbReference type="EMBL" id="CP043329">
    <property type="protein sequence ID" value="QEK51266.1"/>
    <property type="molecule type" value="Genomic_DNA"/>
</dbReference>
<reference evidence="2 3" key="1">
    <citation type="submission" date="2019-08" db="EMBL/GenBank/DDBJ databases">
        <title>Pedobacter sp. nov., isolated from Han river, South Korea.</title>
        <authorList>
            <person name="Lee D.-H."/>
            <person name="Kim Y.-S."/>
            <person name="Hwang E.-M."/>
            <person name="Le Tran T.C."/>
            <person name="Cha C.-J."/>
        </authorList>
    </citation>
    <scope>NUCLEOTIDE SEQUENCE [LARGE SCALE GENOMIC DNA]</scope>
    <source>
        <strain evidence="2 3">CJ43</strain>
    </source>
</reference>
<dbReference type="PANTHER" id="PTHR31061:SF24">
    <property type="entry name" value="LD22376P"/>
    <property type="match status" value="1"/>
</dbReference>
<dbReference type="AlphaFoldDB" id="A0A5C0VFH2"/>